<evidence type="ECO:0000313" key="5">
    <source>
        <dbReference type="Proteomes" id="UP000755551"/>
    </source>
</evidence>
<dbReference type="EMBL" id="JAHQZT010000033">
    <property type="protein sequence ID" value="MBV0934712.1"/>
    <property type="molecule type" value="Genomic_DNA"/>
</dbReference>
<keyword evidence="2" id="KW-0732">Signal</keyword>
<feature type="signal peptide" evidence="2">
    <location>
        <begin position="1"/>
        <end position="19"/>
    </location>
</feature>
<comment type="caution">
    <text evidence="4">The sequence shown here is derived from an EMBL/GenBank/DDBJ whole genome shotgun (WGS) entry which is preliminary data.</text>
</comment>
<accession>A0ABS6MG76</accession>
<keyword evidence="1 4" id="KW-0378">Hydrolase</keyword>
<name>A0ABS6MG76_9GAMM</name>
<evidence type="ECO:0000256" key="1">
    <source>
        <dbReference type="ARBA" id="ARBA00022801"/>
    </source>
</evidence>
<dbReference type="Pfam" id="PF20434">
    <property type="entry name" value="BD-FAE"/>
    <property type="match status" value="1"/>
</dbReference>
<dbReference type="RefSeq" id="WP_217336114.1">
    <property type="nucleotide sequence ID" value="NZ_JAHQZT010000033.1"/>
</dbReference>
<dbReference type="GO" id="GO:0016787">
    <property type="term" value="F:hydrolase activity"/>
    <property type="evidence" value="ECO:0007669"/>
    <property type="project" value="UniProtKB-KW"/>
</dbReference>
<evidence type="ECO:0000313" key="4">
    <source>
        <dbReference type="EMBL" id="MBV0934712.1"/>
    </source>
</evidence>
<reference evidence="4 5" key="1">
    <citation type="submission" date="2021-06" db="EMBL/GenBank/DDBJ databases">
        <title>Bacterium isolated from marine sediment.</title>
        <authorList>
            <person name="Zhu K.-L."/>
            <person name="Du Z.-J."/>
            <person name="Liang Q.-Y."/>
        </authorList>
    </citation>
    <scope>NUCLEOTIDE SEQUENCE [LARGE SCALE GENOMIC DNA]</scope>
    <source>
        <strain evidence="4 5">A346</strain>
    </source>
</reference>
<dbReference type="Proteomes" id="UP000755551">
    <property type="component" value="Unassembled WGS sequence"/>
</dbReference>
<dbReference type="PANTHER" id="PTHR48081">
    <property type="entry name" value="AB HYDROLASE SUPERFAMILY PROTEIN C4A8.06C"/>
    <property type="match status" value="1"/>
</dbReference>
<feature type="domain" description="BD-FAE-like" evidence="3">
    <location>
        <begin position="49"/>
        <end position="232"/>
    </location>
</feature>
<dbReference type="InterPro" id="IPR049492">
    <property type="entry name" value="BD-FAE-like_dom"/>
</dbReference>
<gene>
    <name evidence="4" type="ORF">KTN04_15340</name>
</gene>
<sequence length="281" mass="31095">MKALLLSVGALLLSGCTQLGLTLANFPAKFSDIDTTRDWAFGPEPRQRLDIYRPPEARDAPVLVFFYGGRWTEGAKSMYPFVGEAFARQGYVTVIADHRQYPQVRFPVFVEDAARALAWVHDHIDRFGGSPDRIHVAGHSSGAHIGALVLADARYLAAYGKQPGMVRAFAGLAGPYDFEPEEADLQAMFGPPERYPLMQATTFIDGDEPPMLLLWGEADRLVGARNHTRLAQAVTARGGQVHTRTYANLDHVGIVASLTWFLRERRPVMRDVLSFFAQHGG</sequence>
<dbReference type="PROSITE" id="PS51257">
    <property type="entry name" value="PROKAR_LIPOPROTEIN"/>
    <property type="match status" value="1"/>
</dbReference>
<organism evidence="4 5">
    <name type="scientific">Marinobacterium weihaiense</name>
    <dbReference type="NCBI Taxonomy" id="2851016"/>
    <lineage>
        <taxon>Bacteria</taxon>
        <taxon>Pseudomonadati</taxon>
        <taxon>Pseudomonadota</taxon>
        <taxon>Gammaproteobacteria</taxon>
        <taxon>Oceanospirillales</taxon>
        <taxon>Oceanospirillaceae</taxon>
        <taxon>Marinobacterium</taxon>
    </lineage>
</organism>
<keyword evidence="5" id="KW-1185">Reference proteome</keyword>
<dbReference type="PROSITE" id="PS00122">
    <property type="entry name" value="CARBOXYLESTERASE_B_1"/>
    <property type="match status" value="1"/>
</dbReference>
<proteinExistence type="predicted"/>
<dbReference type="InterPro" id="IPR050300">
    <property type="entry name" value="GDXG_lipolytic_enzyme"/>
</dbReference>
<feature type="chain" id="PRO_5045561720" evidence="2">
    <location>
        <begin position="20"/>
        <end position="281"/>
    </location>
</feature>
<dbReference type="PANTHER" id="PTHR48081:SF9">
    <property type="entry name" value="CARBOXYLESTERASE"/>
    <property type="match status" value="1"/>
</dbReference>
<evidence type="ECO:0000259" key="3">
    <source>
        <dbReference type="Pfam" id="PF20434"/>
    </source>
</evidence>
<protein>
    <submittedName>
        <fullName evidence="4">Alpha/beta hydrolase</fullName>
    </submittedName>
</protein>
<evidence type="ECO:0000256" key="2">
    <source>
        <dbReference type="SAM" id="SignalP"/>
    </source>
</evidence>
<dbReference type="InterPro" id="IPR019826">
    <property type="entry name" value="Carboxylesterase_B_AS"/>
</dbReference>